<protein>
    <recommendedName>
        <fullName evidence="3">Glycosyltransferase</fullName>
    </recommendedName>
</protein>
<dbReference type="RefSeq" id="WP_067359810.1">
    <property type="nucleotide sequence ID" value="NZ_JBIUBN010000003.1"/>
</dbReference>
<name>A0A136PY06_9ACTN</name>
<dbReference type="Proteomes" id="UP000070620">
    <property type="component" value="Unassembled WGS sequence"/>
</dbReference>
<proteinExistence type="predicted"/>
<evidence type="ECO:0000313" key="1">
    <source>
        <dbReference type="EMBL" id="KXK63359.1"/>
    </source>
</evidence>
<sequence length="229" mass="25514">MADLLVIVPSRGRPQSVARLVDAWESTGAYERARLAFAVDGDDPCHGAYEGQASDQSLMLTITRWLPMVHKLDRIAAGLARDYFAVGFAGDDHVPRTPGWAGRYVDELRQLGTGIVYGDDGHQGERLPTQWAMTADIVQALGRMVPAPVEHLYCDNSVLDLGRSAGCIRYLPDVVVEHMHPVAGKAESDDQYRRVNGRDQFGRDGRAYRRWRRSGLRVDAATIRKLREV</sequence>
<dbReference type="AlphaFoldDB" id="A0A136PY06"/>
<accession>A0A136PY06</accession>
<reference evidence="1 2" key="1">
    <citation type="submission" date="2016-01" db="EMBL/GenBank/DDBJ databases">
        <title>Whole genome sequence and analysis of Micromonospora rosaria DSM 803, which can produce antibacterial substance rosamicin.</title>
        <authorList>
            <person name="Yang H."/>
            <person name="He X."/>
            <person name="Zhu D."/>
        </authorList>
    </citation>
    <scope>NUCLEOTIDE SEQUENCE [LARGE SCALE GENOMIC DNA]</scope>
    <source>
        <strain evidence="1 2">DSM 803</strain>
    </source>
</reference>
<dbReference type="EMBL" id="LRQV01000006">
    <property type="protein sequence ID" value="KXK63359.1"/>
    <property type="molecule type" value="Genomic_DNA"/>
</dbReference>
<dbReference type="OrthoDB" id="3356875at2"/>
<evidence type="ECO:0000313" key="2">
    <source>
        <dbReference type="Proteomes" id="UP000070620"/>
    </source>
</evidence>
<comment type="caution">
    <text evidence="1">The sequence shown here is derived from an EMBL/GenBank/DDBJ whole genome shotgun (WGS) entry which is preliminary data.</text>
</comment>
<keyword evidence="2" id="KW-1185">Reference proteome</keyword>
<organism evidence="1 2">
    <name type="scientific">Micromonospora rosaria</name>
    <dbReference type="NCBI Taxonomy" id="47874"/>
    <lineage>
        <taxon>Bacteria</taxon>
        <taxon>Bacillati</taxon>
        <taxon>Actinomycetota</taxon>
        <taxon>Actinomycetes</taxon>
        <taxon>Micromonosporales</taxon>
        <taxon>Micromonosporaceae</taxon>
        <taxon>Micromonospora</taxon>
    </lineage>
</organism>
<evidence type="ECO:0008006" key="3">
    <source>
        <dbReference type="Google" id="ProtNLM"/>
    </source>
</evidence>
<gene>
    <name evidence="1" type="ORF">AWW66_03330</name>
</gene>